<sequence>MLDPAGLYEVAPDAPQLDGPVLLVALDGFVDAGNATRLATEALVEGRERRLVARFDVDQLLDYRSRRPPLRFETDRWAGYTAPELDVVALTDTGDTGYLLLAGPEPDMQWERFCAAVEQLVRRLGVRLVINLTAIPMAVPHTRPIGVTVHGTRPELTEGHEAWFATAHVPGSAVALMEYRLGEAGLDAMGFAVHVPHYLARAEYPQAARVLLDHVGLAAGLYLPTESVSKAAERTEAEIAEQVAGSEEVRQVVEALERQYDMVSSGRAERSSMGLSGELPSADELAAEVERFLAGQDDEDHGPG</sequence>
<reference evidence="1 2" key="1">
    <citation type="journal article" date="2019" name="Int. J. Syst. Evol. Microbiol.">
        <title>The Global Catalogue of Microorganisms (GCM) 10K type strain sequencing project: providing services to taxonomists for standard genome sequencing and annotation.</title>
        <authorList>
            <consortium name="The Broad Institute Genomics Platform"/>
            <consortium name="The Broad Institute Genome Sequencing Center for Infectious Disease"/>
            <person name="Wu L."/>
            <person name="Ma J."/>
        </authorList>
    </citation>
    <scope>NUCLEOTIDE SEQUENCE [LARGE SCALE GENOMIC DNA]</scope>
    <source>
        <strain evidence="1 2">JCM 11117</strain>
    </source>
</reference>
<dbReference type="InterPro" id="IPR008492">
    <property type="entry name" value="Rv2714-like"/>
</dbReference>
<dbReference type="EMBL" id="BAAAHP010000032">
    <property type="protein sequence ID" value="GAA0926603.1"/>
    <property type="molecule type" value="Genomic_DNA"/>
</dbReference>
<protein>
    <submittedName>
        <fullName evidence="1">PAC2 family protein</fullName>
    </submittedName>
</protein>
<dbReference type="RefSeq" id="WP_343939749.1">
    <property type="nucleotide sequence ID" value="NZ_BAAAHP010000032.1"/>
</dbReference>
<accession>A0ABN1PEZ5</accession>
<organism evidence="1 2">
    <name type="scientific">Pseudonocardia zijingensis</name>
    <dbReference type="NCBI Taxonomy" id="153376"/>
    <lineage>
        <taxon>Bacteria</taxon>
        <taxon>Bacillati</taxon>
        <taxon>Actinomycetota</taxon>
        <taxon>Actinomycetes</taxon>
        <taxon>Pseudonocardiales</taxon>
        <taxon>Pseudonocardiaceae</taxon>
        <taxon>Pseudonocardia</taxon>
    </lineage>
</organism>
<dbReference type="Proteomes" id="UP001499967">
    <property type="component" value="Unassembled WGS sequence"/>
</dbReference>
<dbReference type="Gene3D" id="1.10.287.100">
    <property type="match status" value="1"/>
</dbReference>
<proteinExistence type="predicted"/>
<evidence type="ECO:0000313" key="2">
    <source>
        <dbReference type="Proteomes" id="UP001499967"/>
    </source>
</evidence>
<keyword evidence="2" id="KW-1185">Reference proteome</keyword>
<comment type="caution">
    <text evidence="1">The sequence shown here is derived from an EMBL/GenBank/DDBJ whole genome shotgun (WGS) entry which is preliminary data.</text>
</comment>
<dbReference type="Gene3D" id="3.40.50.10900">
    <property type="entry name" value="PAC-like subunit"/>
    <property type="match status" value="1"/>
</dbReference>
<dbReference type="Pfam" id="PF09754">
    <property type="entry name" value="PAC2"/>
    <property type="match status" value="1"/>
</dbReference>
<dbReference type="InterPro" id="IPR019151">
    <property type="entry name" value="Proteasome_assmbl_chaperone_2"/>
</dbReference>
<dbReference type="PIRSF" id="PIRSF028754">
    <property type="entry name" value="UCP028754"/>
    <property type="match status" value="1"/>
</dbReference>
<evidence type="ECO:0000313" key="1">
    <source>
        <dbReference type="EMBL" id="GAA0926603.1"/>
    </source>
</evidence>
<dbReference type="SUPFAM" id="SSF159659">
    <property type="entry name" value="Cgl1923-like"/>
    <property type="match status" value="1"/>
</dbReference>
<gene>
    <name evidence="1" type="ORF">GCM10009559_11840</name>
</gene>
<name>A0ABN1PEZ5_9PSEU</name>
<dbReference type="InterPro" id="IPR038389">
    <property type="entry name" value="PSMG2_sf"/>
</dbReference>